<accession>A0A196SM94</accession>
<evidence type="ECO:0000256" key="1">
    <source>
        <dbReference type="ARBA" id="ARBA00004606"/>
    </source>
</evidence>
<keyword evidence="3" id="KW-0735">Signal-anchor</keyword>
<comment type="subcellular location">
    <subcellularLocation>
        <location evidence="1">Membrane</location>
        <topology evidence="1">Single-pass type II membrane protein</topology>
    </subcellularLocation>
</comment>
<evidence type="ECO:0000256" key="2">
    <source>
        <dbReference type="ARBA" id="ARBA00022692"/>
    </source>
</evidence>
<evidence type="ECO:0000256" key="4">
    <source>
        <dbReference type="ARBA" id="ARBA00022989"/>
    </source>
</evidence>
<dbReference type="Proteomes" id="UP000078348">
    <property type="component" value="Unassembled WGS sequence"/>
</dbReference>
<dbReference type="Pfam" id="PF13896">
    <property type="entry name" value="Glyco_transf_49"/>
    <property type="match status" value="1"/>
</dbReference>
<evidence type="ECO:0000313" key="8">
    <source>
        <dbReference type="Proteomes" id="UP000078348"/>
    </source>
</evidence>
<keyword evidence="4" id="KW-1133">Transmembrane helix</keyword>
<reference evidence="7 8" key="1">
    <citation type="submission" date="2016-05" db="EMBL/GenBank/DDBJ databases">
        <title>Nuclear genome of Blastocystis sp. subtype 1 NandII.</title>
        <authorList>
            <person name="Gentekaki E."/>
            <person name="Curtis B."/>
            <person name="Stairs C."/>
            <person name="Eme L."/>
            <person name="Herman E."/>
            <person name="Klimes V."/>
            <person name="Arias M.C."/>
            <person name="Elias M."/>
            <person name="Hilliou F."/>
            <person name="Klute M."/>
            <person name="Malik S.-B."/>
            <person name="Pightling A."/>
            <person name="Rachubinski R."/>
            <person name="Salas D."/>
            <person name="Schlacht A."/>
            <person name="Suga H."/>
            <person name="Archibald J."/>
            <person name="Ball S.G."/>
            <person name="Clark G."/>
            <person name="Dacks J."/>
            <person name="Van Der Giezen M."/>
            <person name="Tsaousis A."/>
            <person name="Roger A."/>
        </authorList>
    </citation>
    <scope>NUCLEOTIDE SEQUENCE [LARGE SCALE GENOMIC DNA]</scope>
    <source>
        <strain evidence="8">ATCC 50177 / NandII</strain>
    </source>
</reference>
<sequence length="207" mass="25075">MTIDRQNILFNIYIRRLSPIVPYLWWNTTKKEYPEGIYPLNVLRDIGIDSIETTHFLLLDIDVMPSSNLYRSILENSNCLLDYHNAVVFQLFHYKKNVTRNVTKLDEFHRLWDKLPYDKYELLDAIERRKMQPFVEFYQNVVVLKEWAVLKGNKAYHIDMNGEREPYGVFRRSALNGLFHPYFINYGRDKIYYYWRLNRESSIENVD</sequence>
<proteinExistence type="predicted"/>
<dbReference type="GO" id="GO:0016020">
    <property type="term" value="C:membrane"/>
    <property type="evidence" value="ECO:0007669"/>
    <property type="project" value="UniProtKB-SubCell"/>
</dbReference>
<protein>
    <submittedName>
        <fullName evidence="7">Uncharacterized protein</fullName>
    </submittedName>
</protein>
<evidence type="ECO:0000256" key="3">
    <source>
        <dbReference type="ARBA" id="ARBA00022968"/>
    </source>
</evidence>
<dbReference type="EMBL" id="LXWW01000034">
    <property type="protein sequence ID" value="OAO17337.1"/>
    <property type="molecule type" value="Genomic_DNA"/>
</dbReference>
<evidence type="ECO:0000313" key="7">
    <source>
        <dbReference type="EMBL" id="OAO17337.1"/>
    </source>
</evidence>
<keyword evidence="8" id="KW-1185">Reference proteome</keyword>
<keyword evidence="6" id="KW-0325">Glycoprotein</keyword>
<keyword evidence="2" id="KW-0812">Transmembrane</keyword>
<dbReference type="GO" id="GO:0015020">
    <property type="term" value="F:glucuronosyltransferase activity"/>
    <property type="evidence" value="ECO:0007669"/>
    <property type="project" value="TreeGrafter"/>
</dbReference>
<dbReference type="OrthoDB" id="205012at2759"/>
<gene>
    <name evidence="7" type="ORF">AV274_0914</name>
</gene>
<name>A0A196SM94_BLAHN</name>
<dbReference type="PANTHER" id="PTHR12270:SF52">
    <property type="entry name" value="GLYCOSYLTRANSFERASE-LIKE PROTEIN GNT13-RELATED"/>
    <property type="match status" value="1"/>
</dbReference>
<evidence type="ECO:0000256" key="5">
    <source>
        <dbReference type="ARBA" id="ARBA00023136"/>
    </source>
</evidence>
<keyword evidence="5" id="KW-0472">Membrane</keyword>
<organism evidence="7 8">
    <name type="scientific">Blastocystis sp. subtype 1 (strain ATCC 50177 / NandII)</name>
    <dbReference type="NCBI Taxonomy" id="478820"/>
    <lineage>
        <taxon>Eukaryota</taxon>
        <taxon>Sar</taxon>
        <taxon>Stramenopiles</taxon>
        <taxon>Bigyra</taxon>
        <taxon>Opalozoa</taxon>
        <taxon>Opalinata</taxon>
        <taxon>Blastocystidae</taxon>
        <taxon>Blastocystis</taxon>
    </lineage>
</organism>
<dbReference type="GO" id="GO:0042285">
    <property type="term" value="F:xylosyltransferase activity"/>
    <property type="evidence" value="ECO:0007669"/>
    <property type="project" value="TreeGrafter"/>
</dbReference>
<dbReference type="InterPro" id="IPR051292">
    <property type="entry name" value="Xyl/GlcA_transferase"/>
</dbReference>
<comment type="caution">
    <text evidence="7">The sequence shown here is derived from an EMBL/GenBank/DDBJ whole genome shotgun (WGS) entry which is preliminary data.</text>
</comment>
<evidence type="ECO:0000256" key="6">
    <source>
        <dbReference type="ARBA" id="ARBA00023180"/>
    </source>
</evidence>
<dbReference type="AlphaFoldDB" id="A0A196SM94"/>
<dbReference type="PANTHER" id="PTHR12270">
    <property type="entry name" value="GLYCOSYLTRANSFERASE-RELATED"/>
    <property type="match status" value="1"/>
</dbReference>
<dbReference type="GO" id="GO:0035269">
    <property type="term" value="P:protein O-linked glycosylation via mannose"/>
    <property type="evidence" value="ECO:0007669"/>
    <property type="project" value="TreeGrafter"/>
</dbReference>